<keyword evidence="2" id="KW-1185">Reference proteome</keyword>
<sequence>LYTVFGYHGPGTAREIKDELAALLRREGKTWQEVVRESVEKTSLREGQTAEVEGAGAGSVSEASVKLLVQEAEELKRLLDGLGERIEKRLEGTTLARDGQVVAVTPPPPAS</sequence>
<evidence type="ECO:0000313" key="1">
    <source>
        <dbReference type="EMBL" id="TFK88029.1"/>
    </source>
</evidence>
<dbReference type="InParanoid" id="A0A5C3PGS1"/>
<accession>A0A5C3PGS1</accession>
<feature type="non-terminal residue" evidence="1">
    <location>
        <position position="1"/>
    </location>
</feature>
<dbReference type="STRING" id="1314778.A0A5C3PGS1"/>
<gene>
    <name evidence="1" type="ORF">K466DRAFT_565030</name>
</gene>
<dbReference type="Proteomes" id="UP000308197">
    <property type="component" value="Unassembled WGS sequence"/>
</dbReference>
<reference evidence="1 2" key="1">
    <citation type="journal article" date="2019" name="Nat. Ecol. Evol.">
        <title>Megaphylogeny resolves global patterns of mushroom evolution.</title>
        <authorList>
            <person name="Varga T."/>
            <person name="Krizsan K."/>
            <person name="Foldi C."/>
            <person name="Dima B."/>
            <person name="Sanchez-Garcia M."/>
            <person name="Sanchez-Ramirez S."/>
            <person name="Szollosi G.J."/>
            <person name="Szarkandi J.G."/>
            <person name="Papp V."/>
            <person name="Albert L."/>
            <person name="Andreopoulos W."/>
            <person name="Angelini C."/>
            <person name="Antonin V."/>
            <person name="Barry K.W."/>
            <person name="Bougher N.L."/>
            <person name="Buchanan P."/>
            <person name="Buyck B."/>
            <person name="Bense V."/>
            <person name="Catcheside P."/>
            <person name="Chovatia M."/>
            <person name="Cooper J."/>
            <person name="Damon W."/>
            <person name="Desjardin D."/>
            <person name="Finy P."/>
            <person name="Geml J."/>
            <person name="Haridas S."/>
            <person name="Hughes K."/>
            <person name="Justo A."/>
            <person name="Karasinski D."/>
            <person name="Kautmanova I."/>
            <person name="Kiss B."/>
            <person name="Kocsube S."/>
            <person name="Kotiranta H."/>
            <person name="LaButti K.M."/>
            <person name="Lechner B.E."/>
            <person name="Liimatainen K."/>
            <person name="Lipzen A."/>
            <person name="Lukacs Z."/>
            <person name="Mihaltcheva S."/>
            <person name="Morgado L.N."/>
            <person name="Niskanen T."/>
            <person name="Noordeloos M.E."/>
            <person name="Ohm R.A."/>
            <person name="Ortiz-Santana B."/>
            <person name="Ovrebo C."/>
            <person name="Racz N."/>
            <person name="Riley R."/>
            <person name="Savchenko A."/>
            <person name="Shiryaev A."/>
            <person name="Soop K."/>
            <person name="Spirin V."/>
            <person name="Szebenyi C."/>
            <person name="Tomsovsky M."/>
            <person name="Tulloss R.E."/>
            <person name="Uehling J."/>
            <person name="Grigoriev I.V."/>
            <person name="Vagvolgyi C."/>
            <person name="Papp T."/>
            <person name="Martin F.M."/>
            <person name="Miettinen O."/>
            <person name="Hibbett D.S."/>
            <person name="Nagy L.G."/>
        </authorList>
    </citation>
    <scope>NUCLEOTIDE SEQUENCE [LARGE SCALE GENOMIC DNA]</scope>
    <source>
        <strain evidence="1 2">HHB13444</strain>
    </source>
</reference>
<organism evidence="1 2">
    <name type="scientific">Polyporus arcularius HHB13444</name>
    <dbReference type="NCBI Taxonomy" id="1314778"/>
    <lineage>
        <taxon>Eukaryota</taxon>
        <taxon>Fungi</taxon>
        <taxon>Dikarya</taxon>
        <taxon>Basidiomycota</taxon>
        <taxon>Agaricomycotina</taxon>
        <taxon>Agaricomycetes</taxon>
        <taxon>Polyporales</taxon>
        <taxon>Polyporaceae</taxon>
        <taxon>Polyporus</taxon>
    </lineage>
</organism>
<dbReference type="EMBL" id="ML211129">
    <property type="protein sequence ID" value="TFK88029.1"/>
    <property type="molecule type" value="Genomic_DNA"/>
</dbReference>
<evidence type="ECO:0000313" key="2">
    <source>
        <dbReference type="Proteomes" id="UP000308197"/>
    </source>
</evidence>
<dbReference type="AlphaFoldDB" id="A0A5C3PGS1"/>
<proteinExistence type="predicted"/>
<protein>
    <submittedName>
        <fullName evidence="1">Uncharacterized protein</fullName>
    </submittedName>
</protein>
<name>A0A5C3PGS1_9APHY</name>